<evidence type="ECO:0000256" key="2">
    <source>
        <dbReference type="ARBA" id="ARBA00022801"/>
    </source>
</evidence>
<comment type="catalytic activity">
    <reaction evidence="4">
        <text>alpha,alpha-trehalose + H2O = alpha-D-glucose + beta-D-glucose</text>
        <dbReference type="Rhea" id="RHEA:32675"/>
        <dbReference type="ChEBI" id="CHEBI:15377"/>
        <dbReference type="ChEBI" id="CHEBI:15903"/>
        <dbReference type="ChEBI" id="CHEBI:16551"/>
        <dbReference type="ChEBI" id="CHEBI:17925"/>
        <dbReference type="EC" id="3.2.1.28"/>
    </reaction>
</comment>
<evidence type="ECO:0000256" key="4">
    <source>
        <dbReference type="RuleBase" id="RU361180"/>
    </source>
</evidence>
<name>A0ABP0XS72_9ROSI</name>
<gene>
    <name evidence="6" type="ORF">CITCOLO1_LOCUS2525</name>
</gene>
<dbReference type="Pfam" id="PF01204">
    <property type="entry name" value="Trehalase"/>
    <property type="match status" value="1"/>
</dbReference>
<dbReference type="SUPFAM" id="SSF48208">
    <property type="entry name" value="Six-hairpin glycosidases"/>
    <property type="match status" value="1"/>
</dbReference>
<dbReference type="PANTHER" id="PTHR23403">
    <property type="entry name" value="TREHALASE"/>
    <property type="match status" value="1"/>
</dbReference>
<protein>
    <recommendedName>
        <fullName evidence="4">Trehalase</fullName>
        <ecNumber evidence="4">3.2.1.28</ecNumber>
    </recommendedName>
    <alternativeName>
        <fullName evidence="4">Alpha-trehalose glucohydrolase</fullName>
    </alternativeName>
</protein>
<dbReference type="Proteomes" id="UP001642487">
    <property type="component" value="Chromosome 10"/>
</dbReference>
<evidence type="ECO:0000313" key="6">
    <source>
        <dbReference type="EMBL" id="CAK9310884.1"/>
    </source>
</evidence>
<feature type="signal peptide" evidence="5">
    <location>
        <begin position="1"/>
        <end position="34"/>
    </location>
</feature>
<organism evidence="6 7">
    <name type="scientific">Citrullus colocynthis</name>
    <name type="common">colocynth</name>
    <dbReference type="NCBI Taxonomy" id="252529"/>
    <lineage>
        <taxon>Eukaryota</taxon>
        <taxon>Viridiplantae</taxon>
        <taxon>Streptophyta</taxon>
        <taxon>Embryophyta</taxon>
        <taxon>Tracheophyta</taxon>
        <taxon>Spermatophyta</taxon>
        <taxon>Magnoliopsida</taxon>
        <taxon>eudicotyledons</taxon>
        <taxon>Gunneridae</taxon>
        <taxon>Pentapetalae</taxon>
        <taxon>rosids</taxon>
        <taxon>fabids</taxon>
        <taxon>Cucurbitales</taxon>
        <taxon>Cucurbitaceae</taxon>
        <taxon>Benincaseae</taxon>
        <taxon>Citrullus</taxon>
    </lineage>
</organism>
<keyword evidence="7" id="KW-1185">Reference proteome</keyword>
<evidence type="ECO:0000256" key="5">
    <source>
        <dbReference type="SAM" id="SignalP"/>
    </source>
</evidence>
<sequence length="604" mass="68837">MAFFPPHLPPIPFSSLTLFHFFLIMPLLRPAATSLPEVFSPPLADKGPVIPVTNLVKFLERLQVVALNSFGKLDFDLKYYVDLSLKFDLNSTQTAFDALERSSNGYVSVENLKAFITDYFHSAGADLVYSEPVDFVPQPVGFLPKVENVEVRAWALDIHNFWKNLSRRVSDDLIHRPDTHTLLPLPEPVVVPGARFREVYYWDSYWIIRGLLASKMYDTAKGIVINLISMIDEFGHVLNGARSYYTNRSQPPLLSSMVYDIYLRTGDLEFVSNALPALIKEHRFWNSGFHSITVRDAPGGNGNHSLSRYYAMWNEPRPESSLLDVKLASKFVNNYEKQHLYREIASAAESGWDFSTRWMRDPTDLSTLATTSILPVDLNVFILKMELDISNLARAVGDYCTAEHFFEASLVRKKTINSIFWNSEKGQWLDYWLDNGSYKGAHTWDARNQNQNVYASNFIPLWIESFYSNKKQMKKVLKSLRNSGLLCNAGIATSMINSGEQWDFPNGWAPIQHMIVEGLARSGLKEARALAEDIAARWLRTNYVAYKHTGYMHEKYDVQKCGDFGGGGEYVPQTGFGWSNGVVLAFLEEFGWPEDQKIDCYLTY</sequence>
<dbReference type="PRINTS" id="PR00744">
    <property type="entry name" value="GLHYDRLASE37"/>
</dbReference>
<dbReference type="Gene3D" id="1.50.10.10">
    <property type="match status" value="1"/>
</dbReference>
<dbReference type="InterPro" id="IPR001661">
    <property type="entry name" value="Glyco_hydro_37"/>
</dbReference>
<dbReference type="PROSITE" id="PS00928">
    <property type="entry name" value="TREHALASE_2"/>
    <property type="match status" value="1"/>
</dbReference>
<accession>A0ABP0XS72</accession>
<dbReference type="InterPro" id="IPR018232">
    <property type="entry name" value="Glyco_hydro_37_CS"/>
</dbReference>
<keyword evidence="2 4" id="KW-0378">Hydrolase</keyword>
<proteinExistence type="inferred from homology"/>
<evidence type="ECO:0000313" key="7">
    <source>
        <dbReference type="Proteomes" id="UP001642487"/>
    </source>
</evidence>
<reference evidence="6 7" key="1">
    <citation type="submission" date="2024-03" db="EMBL/GenBank/DDBJ databases">
        <authorList>
            <person name="Gkanogiannis A."/>
            <person name="Becerra Lopez-Lavalle L."/>
        </authorList>
    </citation>
    <scope>NUCLEOTIDE SEQUENCE [LARGE SCALE GENOMIC DNA]</scope>
</reference>
<keyword evidence="5" id="KW-0732">Signal</keyword>
<feature type="chain" id="PRO_5046693235" description="Trehalase" evidence="5">
    <location>
        <begin position="35"/>
        <end position="604"/>
    </location>
</feature>
<dbReference type="InterPro" id="IPR008928">
    <property type="entry name" value="6-hairpin_glycosidase_sf"/>
</dbReference>
<dbReference type="InterPro" id="IPR012341">
    <property type="entry name" value="6hp_glycosidase-like_sf"/>
</dbReference>
<evidence type="ECO:0000256" key="1">
    <source>
        <dbReference type="ARBA" id="ARBA00005615"/>
    </source>
</evidence>
<keyword evidence="3 4" id="KW-0326">Glycosidase</keyword>
<evidence type="ECO:0000256" key="3">
    <source>
        <dbReference type="ARBA" id="ARBA00023295"/>
    </source>
</evidence>
<dbReference type="EMBL" id="OZ021744">
    <property type="protein sequence ID" value="CAK9310884.1"/>
    <property type="molecule type" value="Genomic_DNA"/>
</dbReference>
<dbReference type="EC" id="3.2.1.28" evidence="4"/>
<comment type="similarity">
    <text evidence="1 4">Belongs to the glycosyl hydrolase 37 family.</text>
</comment>
<dbReference type="PANTHER" id="PTHR23403:SF1">
    <property type="entry name" value="TREHALASE"/>
    <property type="match status" value="1"/>
</dbReference>